<evidence type="ECO:0000259" key="1">
    <source>
        <dbReference type="Pfam" id="PF26138"/>
    </source>
</evidence>
<proteinExistence type="predicted"/>
<sequence length="293" mass="33340">MLYSRGSSLRVSVPEQAVMFLSVLSHHKKNCVVKHDFIWFDRTVSKHFHAVMLALCKLHKILLAKPTLITDECADPRWKWFKGCLGALDVYICSKRVRGSATDSRVLRDALHRPSGLHVPTELEKEEPSKGRLQNSLYAIAQVTELKKEEPSKEKLQNSLYAIPQVQELENEEHNREILRIILSTLFFKAQEYSKVFKAKIESFVKDTIKLALTNFGTLSGTTLPFTKEERHYMDTQGKIVKPVNSKLAISKSTSSNTKNVGITTRNMSKKLKESFQMSPFAEGTTCKSDESY</sequence>
<reference evidence="2" key="2">
    <citation type="journal article" date="2024" name="Plant">
        <title>Genomic evolution and insights into agronomic trait innovations of Sesamum species.</title>
        <authorList>
            <person name="Miao H."/>
            <person name="Wang L."/>
            <person name="Qu L."/>
            <person name="Liu H."/>
            <person name="Sun Y."/>
            <person name="Le M."/>
            <person name="Wang Q."/>
            <person name="Wei S."/>
            <person name="Zheng Y."/>
            <person name="Lin W."/>
            <person name="Duan Y."/>
            <person name="Cao H."/>
            <person name="Xiong S."/>
            <person name="Wang X."/>
            <person name="Wei L."/>
            <person name="Li C."/>
            <person name="Ma Q."/>
            <person name="Ju M."/>
            <person name="Zhao R."/>
            <person name="Li G."/>
            <person name="Mu C."/>
            <person name="Tian Q."/>
            <person name="Mei H."/>
            <person name="Zhang T."/>
            <person name="Gao T."/>
            <person name="Zhang H."/>
        </authorList>
    </citation>
    <scope>NUCLEOTIDE SEQUENCE</scope>
    <source>
        <strain evidence="2">KEN8</strain>
    </source>
</reference>
<organism evidence="2">
    <name type="scientific">Sesamum calycinum</name>
    <dbReference type="NCBI Taxonomy" id="2727403"/>
    <lineage>
        <taxon>Eukaryota</taxon>
        <taxon>Viridiplantae</taxon>
        <taxon>Streptophyta</taxon>
        <taxon>Embryophyta</taxon>
        <taxon>Tracheophyta</taxon>
        <taxon>Spermatophyta</taxon>
        <taxon>Magnoliopsida</taxon>
        <taxon>eudicotyledons</taxon>
        <taxon>Gunneridae</taxon>
        <taxon>Pentapetalae</taxon>
        <taxon>asterids</taxon>
        <taxon>lamiids</taxon>
        <taxon>Lamiales</taxon>
        <taxon>Pedaliaceae</taxon>
        <taxon>Sesamum</taxon>
    </lineage>
</organism>
<protein>
    <recommendedName>
        <fullName evidence="1">DUF8040 domain-containing protein</fullName>
    </recommendedName>
</protein>
<dbReference type="Pfam" id="PF26138">
    <property type="entry name" value="DUF8040"/>
    <property type="match status" value="1"/>
</dbReference>
<accession>A0AAW2J2H6</accession>
<reference evidence="2" key="1">
    <citation type="submission" date="2020-06" db="EMBL/GenBank/DDBJ databases">
        <authorList>
            <person name="Li T."/>
            <person name="Hu X."/>
            <person name="Zhang T."/>
            <person name="Song X."/>
            <person name="Zhang H."/>
            <person name="Dai N."/>
            <person name="Sheng W."/>
            <person name="Hou X."/>
            <person name="Wei L."/>
        </authorList>
    </citation>
    <scope>NUCLEOTIDE SEQUENCE</scope>
    <source>
        <strain evidence="2">KEN8</strain>
        <tissue evidence="2">Leaf</tissue>
    </source>
</reference>
<dbReference type="InterPro" id="IPR058353">
    <property type="entry name" value="DUF8040"/>
</dbReference>
<gene>
    <name evidence="2" type="ORF">Scaly_2732600</name>
</gene>
<dbReference type="InterPro" id="IPR045249">
    <property type="entry name" value="HARBI1-like"/>
</dbReference>
<dbReference type="PANTHER" id="PTHR22930:SF281">
    <property type="entry name" value="NUCLEASE"/>
    <property type="match status" value="1"/>
</dbReference>
<dbReference type="AlphaFoldDB" id="A0AAW2J2H6"/>
<comment type="caution">
    <text evidence="2">The sequence shown here is derived from an EMBL/GenBank/DDBJ whole genome shotgun (WGS) entry which is preliminary data.</text>
</comment>
<dbReference type="PANTHER" id="PTHR22930">
    <property type="match status" value="1"/>
</dbReference>
<dbReference type="EMBL" id="JACGWM010001748">
    <property type="protein sequence ID" value="KAL0288388.1"/>
    <property type="molecule type" value="Genomic_DNA"/>
</dbReference>
<name>A0AAW2J2H6_9LAMI</name>
<feature type="domain" description="DUF8040" evidence="1">
    <location>
        <begin position="8"/>
        <end position="57"/>
    </location>
</feature>
<evidence type="ECO:0000313" key="2">
    <source>
        <dbReference type="EMBL" id="KAL0288388.1"/>
    </source>
</evidence>